<dbReference type="PANTHER" id="PTHR46444:SF19">
    <property type="entry name" value="OS02G0745600 PROTEIN"/>
    <property type="match status" value="1"/>
</dbReference>
<dbReference type="PANTHER" id="PTHR46444">
    <property type="entry name" value="DCD (DEVELOPMENT AND CELL DEATH) DOMAIN PROTEIN-RELATED"/>
    <property type="match status" value="1"/>
</dbReference>
<reference evidence="3" key="1">
    <citation type="journal article" date="2000" name="DNA Res.">
        <title>Structural analysis of Arabidopsis thaliana chromosome 5. X. Sequence features of the regions of 3,076,755 bp covered by sixty P1 and TAC clones.</title>
        <authorList>
            <person name="Sato S."/>
            <person name="Nakamura Y."/>
            <person name="Kaneko T."/>
            <person name="Katoh T."/>
            <person name="Asamizu E."/>
            <person name="Kotani H."/>
            <person name="Tabata S."/>
        </authorList>
    </citation>
    <scope>NUCLEOTIDE SEQUENCE [LARGE SCALE GENOMIC DNA]</scope>
</reference>
<feature type="region of interest" description="Disordered" evidence="1">
    <location>
        <begin position="332"/>
        <end position="506"/>
    </location>
</feature>
<dbReference type="AlphaFoldDB" id="Q9FH52"/>
<dbReference type="ExpressionAtlas" id="Q9FH52">
    <property type="expression patterns" value="baseline and differential"/>
</dbReference>
<dbReference type="InterPro" id="IPR013989">
    <property type="entry name" value="Dev_and_cell_death_domain"/>
</dbReference>
<organism evidence="3">
    <name type="scientific">Arabidopsis thaliana</name>
    <name type="common">Mouse-ear cress</name>
    <dbReference type="NCBI Taxonomy" id="3702"/>
    <lineage>
        <taxon>Eukaryota</taxon>
        <taxon>Viridiplantae</taxon>
        <taxon>Streptophyta</taxon>
        <taxon>Embryophyta</taxon>
        <taxon>Tracheophyta</taxon>
        <taxon>Spermatophyta</taxon>
        <taxon>Magnoliopsida</taxon>
        <taxon>eudicotyledons</taxon>
        <taxon>Gunneridae</taxon>
        <taxon>Pentapetalae</taxon>
        <taxon>rosids</taxon>
        <taxon>malvids</taxon>
        <taxon>Brassicales</taxon>
        <taxon>Brassicaceae</taxon>
        <taxon>Camelineae</taxon>
        <taxon>Arabidopsis</taxon>
    </lineage>
</organism>
<feature type="compositionally biased region" description="Polar residues" evidence="1">
    <location>
        <begin position="482"/>
        <end position="506"/>
    </location>
</feature>
<feature type="domain" description="DCD" evidence="2">
    <location>
        <begin position="63"/>
        <end position="189"/>
    </location>
</feature>
<dbReference type="Pfam" id="PF10539">
    <property type="entry name" value="Dev_Cell_Death"/>
    <property type="match status" value="1"/>
</dbReference>
<dbReference type="PROSITE" id="PS51222">
    <property type="entry name" value="DCD"/>
    <property type="match status" value="1"/>
</dbReference>
<accession>Q9FH52</accession>
<feature type="compositionally biased region" description="Basic and acidic residues" evidence="1">
    <location>
        <begin position="336"/>
        <end position="345"/>
    </location>
</feature>
<reference key="2">
    <citation type="journal article" date="2000" name="Nature">
        <title>Sequence and analysis of chromosome 5 of the plant Arabidopsis thaliana.</title>
        <authorList>
            <consortium name="Kazusa DNA Research Institute"/>
            <consortium name="Cold Spring Harbor and Washington University in St Louis Sequencing Consortium"/>
            <consortium name="European Union Arabidopsis Genome Sequencing Consortium"/>
            <person name="Tabata S."/>
            <person name="Kaneko T."/>
            <person name="Nakamura Y."/>
            <person name="Kotani H."/>
            <person name="Kato T."/>
            <person name="Asamizu E."/>
            <person name="Miyajima N."/>
            <person name="Sasamoto S."/>
            <person name="Kimura T."/>
            <person name="Hosouchi T."/>
            <person name="Kawashima K."/>
            <person name="Kohara M."/>
            <person name="Matsumoto M."/>
            <person name="Matsuno A."/>
            <person name="Muraki A."/>
            <person name="Nakayama S."/>
            <person name="Nakazaki N."/>
            <person name="Naruo K."/>
            <person name="Okumura S."/>
            <person name="Shinpo S."/>
            <person name="Takeuchi C."/>
            <person name="Wada T."/>
            <person name="Watanabe A."/>
            <person name="Yamada M."/>
            <person name="Yasuda M."/>
            <person name="Sato S."/>
            <person name="de la Bastide M."/>
            <person name="Huang E."/>
            <person name="Spiegel L."/>
            <person name="Gnoj L."/>
            <person name="O'Shaughnessy A."/>
            <person name="Preston R."/>
            <person name="Habermann K."/>
            <person name="Murray J."/>
            <person name="Johnson D."/>
            <person name="Rohlfing T."/>
            <person name="Nelson J."/>
            <person name="Stoneking T."/>
            <person name="Pepin K."/>
            <person name="Spieth J."/>
            <person name="Sekhon M."/>
            <person name="Armstrong J."/>
            <person name="Becker M."/>
            <person name="Belter E."/>
            <person name="Cordum H."/>
            <person name="Cordes M."/>
            <person name="Courtney L."/>
            <person name="Courtney W."/>
            <person name="Dante M."/>
            <person name="Du H."/>
            <person name="Edwards J."/>
            <person name="Fryman J."/>
            <person name="Haakensen B."/>
            <person name="Lamar E."/>
            <person name="Latreille P."/>
            <person name="Leonard S."/>
            <person name="Meyer R."/>
            <person name="Mulvaney E."/>
            <person name="Ozersky P."/>
            <person name="Riley A."/>
            <person name="Strowmatt C."/>
            <person name="Wagner-McPherson C."/>
            <person name="Wollam A."/>
            <person name="Yoakum M."/>
            <person name="Bell M."/>
            <person name="Dedhia N."/>
            <person name="Parnell L."/>
            <person name="Shah R."/>
            <person name="Rodriguez M."/>
            <person name="See L.H."/>
            <person name="Vil D."/>
            <person name="Baker J."/>
            <person name="Kirchoff K."/>
            <person name="Toth K."/>
            <person name="King L."/>
            <person name="Bahret A."/>
            <person name="Miller B."/>
            <person name="Marra M."/>
            <person name="Martienssen R."/>
            <person name="McCombie W.R."/>
            <person name="Wilson R.K."/>
            <person name="Murphy G."/>
            <person name="Bancroft I."/>
            <person name="Volckaert G."/>
            <person name="Wambutt R."/>
            <person name="Dusterhoft A."/>
            <person name="Stiekema W."/>
            <person name="Pohl T."/>
            <person name="Entian K.D."/>
            <person name="Terryn N."/>
            <person name="Hartley N."/>
            <person name="Bent E."/>
            <person name="Johnson S."/>
            <person name="Langham S.A."/>
            <person name="McCullagh B."/>
            <person name="Robben J."/>
            <person name="Grymonprez B."/>
            <person name="Zimmermann W."/>
            <person name="Ramsperger U."/>
            <person name="Wedler H."/>
            <person name="Balke K."/>
            <person name="Wedler E."/>
            <person name="Peters S."/>
            <person name="van Staveren M."/>
            <person name="Dirkse W."/>
            <person name="Mooijman P."/>
            <person name="Lankhorst R.K."/>
            <person name="Weitzenegger T."/>
            <person name="Bothe G."/>
            <person name="Rose M."/>
            <person name="Hauf J."/>
            <person name="Berneiser S."/>
            <person name="Hempel S."/>
            <person name="Feldpausch M."/>
            <person name="Lamberth S."/>
            <person name="Villarroel R."/>
            <person name="Gielen J."/>
            <person name="Ardiles W."/>
            <person name="Bents O."/>
            <person name="Lemcke K."/>
            <person name="Kolesov G."/>
            <person name="Mayer K."/>
            <person name="Rudd S."/>
            <person name="Schoof H."/>
            <person name="Schueller C."/>
            <person name="Zaccaria P."/>
            <person name="Mewes H.W."/>
            <person name="Bevan M."/>
            <person name="Fransz P."/>
        </authorList>
    </citation>
    <scope>NUCLEOTIDE SEQUENCE [LARGE SCALE GENOMIC DNA]</scope>
    <source>
        <strain>cv. Columbia</strain>
    </source>
</reference>
<feature type="compositionally biased region" description="Polar residues" evidence="1">
    <location>
        <begin position="406"/>
        <end position="421"/>
    </location>
</feature>
<dbReference type="EMBL" id="AB022212">
    <property type="protein sequence ID" value="BAB08877.1"/>
    <property type="molecule type" value="Genomic_DNA"/>
</dbReference>
<evidence type="ECO:0000313" key="3">
    <source>
        <dbReference type="EMBL" id="BAB08877.1"/>
    </source>
</evidence>
<dbReference type="SMART" id="SM00767">
    <property type="entry name" value="DCD"/>
    <property type="match status" value="1"/>
</dbReference>
<proteinExistence type="predicted"/>
<evidence type="ECO:0000259" key="2">
    <source>
        <dbReference type="PROSITE" id="PS51222"/>
    </source>
</evidence>
<feature type="region of interest" description="Disordered" evidence="1">
    <location>
        <begin position="543"/>
        <end position="586"/>
    </location>
</feature>
<feature type="compositionally biased region" description="Polar residues" evidence="1">
    <location>
        <begin position="378"/>
        <end position="398"/>
    </location>
</feature>
<evidence type="ECO:0000256" key="1">
    <source>
        <dbReference type="SAM" id="MobiDB-lite"/>
    </source>
</evidence>
<name>Q9FH52_ARATH</name>
<feature type="compositionally biased region" description="Polar residues" evidence="1">
    <location>
        <begin position="434"/>
        <end position="458"/>
    </location>
</feature>
<feature type="compositionally biased region" description="Basic and acidic residues" evidence="1">
    <location>
        <begin position="355"/>
        <end position="371"/>
    </location>
</feature>
<protein>
    <recommendedName>
        <fullName evidence="2">DCD domain-containing protein</fullName>
    </recommendedName>
</protein>
<sequence>MAEAMETEMDFSDGEQTNGNSHVTASQYFAPPGYNRSLVAAYGNGNTTIGLEKGIERRLDHHEQLPGYIFMCNGRTKTDCYRYRVFGIPRGGKDVVESIKPGMKLFLYDFEKRLLYGVYEATVGGRLDIEPEAFEGKYPAQVGFRIVMNCLPLTENTFKSAIYENYKGSKFKQELSPHQVIHFFLLFITQPFKVPGFPAWLSSFNYDMLNKNVHGLQVMSLLSLFRSFTSPELDLLPHRLASRASAPRTLSFEERFIAATHLRNASSVLDPLSARHVEPRLGSVMAHQPVPRTSLLQHSYFRQDDYTTPPRESLSNLNQPYYPTEARQLRLLGDPSRSDSPRSEPPRYGSASDRLASENEYHPATPSEKDQFAVPYSDNKNYPSTLSGSEHPSASAANGSVYRSEFYNSASQKEGEASQQHEIPAGTYHHPEASTVSNTTKSMQPDMQAVSVAQSHTETAGYPTPAHGEASQPPAGAIGYTHQPQSVAGNYSTHSQPGNVEESTQSYAGTDSYSQQQYYAAMGPTTQLHAGGYIQKPHEIGYSQQPHDAATGYSQQPHDAATGYSQQPHDAATGYSQQPHAASTGYSQQTYAAATGYTQQPHAAAAGYTQQPHAAATGYSQQPHAAATAHAQQPYAAATAHAQQLHAVATGYALQLHAAATGYAQQPHAAATGYALQPHAQAVEYTMQPHAQAVGYMPQYHAHAVVYSQQGEKRFAENLFALVLQDLRNLCVMGAEAWTRTGALSGKEGQGHKTRVSSSVYCKFKSSMLRFDHIHF</sequence>